<dbReference type="PROSITE" id="PS00059">
    <property type="entry name" value="ADH_ZINC"/>
    <property type="match status" value="1"/>
</dbReference>
<evidence type="ECO:0000259" key="7">
    <source>
        <dbReference type="SMART" id="SM00829"/>
    </source>
</evidence>
<dbReference type="AlphaFoldDB" id="A0A8J4V9Q7"/>
<dbReference type="GO" id="GO:0008270">
    <property type="term" value="F:zinc ion binding"/>
    <property type="evidence" value="ECO:0007669"/>
    <property type="project" value="InterPro"/>
</dbReference>
<organism evidence="8 9">
    <name type="scientific">Polysphondylium violaceum</name>
    <dbReference type="NCBI Taxonomy" id="133409"/>
    <lineage>
        <taxon>Eukaryota</taxon>
        <taxon>Amoebozoa</taxon>
        <taxon>Evosea</taxon>
        <taxon>Eumycetozoa</taxon>
        <taxon>Dictyostelia</taxon>
        <taxon>Dictyosteliales</taxon>
        <taxon>Dictyosteliaceae</taxon>
        <taxon>Polysphondylium</taxon>
    </lineage>
</organism>
<evidence type="ECO:0000256" key="2">
    <source>
        <dbReference type="ARBA" id="ARBA00008072"/>
    </source>
</evidence>
<dbReference type="InterPro" id="IPR013154">
    <property type="entry name" value="ADH-like_N"/>
</dbReference>
<sequence length="367" mass="39896">MKTKAAVLFKNKDLFQIKEIEVDELRSDEILVRIVGVGVCHTDEVIRQNEGLSPFPIILGHEGSGVVEQVGSGVDDFKIGDYVVLSFSFCSKCDTCISGHPNVCETFGDVNFLGKIPRQVSPYQHNGEKLNVFFGQSSFSQYCVVRANDAVKVNVDNEKELSLMGPLGCGIQTGCGTVLNALKPAVGDDILIAGAGGVGIAAVMGAKLAGCRNIIIIDILDHRLELAKSLGATHIINGKRQNLVEEVLKITNGKGVHFALDATGVTPLIVQQLHCIRTLGTMCIIGYARKIEIDLFQDIVLKCIRIVPVSEGNSIPKIFIPKLVELYKQGKLPFDKLVEFYDFNDINQAFNDSASGKVIKPILLMPK</sequence>
<keyword evidence="4 6" id="KW-0862">Zinc</keyword>
<evidence type="ECO:0000256" key="5">
    <source>
        <dbReference type="ARBA" id="ARBA00023002"/>
    </source>
</evidence>
<dbReference type="InterPro" id="IPR013149">
    <property type="entry name" value="ADH-like_C"/>
</dbReference>
<keyword evidence="5" id="KW-0560">Oxidoreductase</keyword>
<dbReference type="EMBL" id="AJWJ01000063">
    <property type="protein sequence ID" value="KAF2076364.1"/>
    <property type="molecule type" value="Genomic_DNA"/>
</dbReference>
<dbReference type="SMART" id="SM00829">
    <property type="entry name" value="PKS_ER"/>
    <property type="match status" value="1"/>
</dbReference>
<dbReference type="SUPFAM" id="SSF50129">
    <property type="entry name" value="GroES-like"/>
    <property type="match status" value="1"/>
</dbReference>
<dbReference type="InterPro" id="IPR036291">
    <property type="entry name" value="NAD(P)-bd_dom_sf"/>
</dbReference>
<evidence type="ECO:0000313" key="9">
    <source>
        <dbReference type="Proteomes" id="UP000695562"/>
    </source>
</evidence>
<dbReference type="Pfam" id="PF00107">
    <property type="entry name" value="ADH_zinc_N"/>
    <property type="match status" value="1"/>
</dbReference>
<evidence type="ECO:0000256" key="4">
    <source>
        <dbReference type="ARBA" id="ARBA00022833"/>
    </source>
</evidence>
<comment type="similarity">
    <text evidence="2 6">Belongs to the zinc-containing alcohol dehydrogenase family.</text>
</comment>
<feature type="domain" description="Enoyl reductase (ER)" evidence="7">
    <location>
        <begin position="10"/>
        <end position="364"/>
    </location>
</feature>
<reference evidence="8" key="1">
    <citation type="submission" date="2020-01" db="EMBL/GenBank/DDBJ databases">
        <title>Development of genomics and gene disruption for Polysphondylium violaceum indicates a role for the polyketide synthase stlB in stalk morphogenesis.</title>
        <authorList>
            <person name="Narita B."/>
            <person name="Kawabe Y."/>
            <person name="Kin K."/>
            <person name="Saito T."/>
            <person name="Gibbs R."/>
            <person name="Kuspa A."/>
            <person name="Muzny D."/>
            <person name="Queller D."/>
            <person name="Richards S."/>
            <person name="Strassman J."/>
            <person name="Sucgang R."/>
            <person name="Worley K."/>
            <person name="Schaap P."/>
        </authorList>
    </citation>
    <scope>NUCLEOTIDE SEQUENCE</scope>
    <source>
        <strain evidence="8">QSvi11</strain>
    </source>
</reference>
<evidence type="ECO:0000313" key="8">
    <source>
        <dbReference type="EMBL" id="KAF2076364.1"/>
    </source>
</evidence>
<evidence type="ECO:0000256" key="6">
    <source>
        <dbReference type="RuleBase" id="RU361277"/>
    </source>
</evidence>
<dbReference type="FunFam" id="3.40.50.720:FF:000003">
    <property type="entry name" value="S-(hydroxymethyl)glutathione dehydrogenase"/>
    <property type="match status" value="1"/>
</dbReference>
<dbReference type="Gene3D" id="3.90.180.10">
    <property type="entry name" value="Medium-chain alcohol dehydrogenases, catalytic domain"/>
    <property type="match status" value="1"/>
</dbReference>
<keyword evidence="3 6" id="KW-0479">Metal-binding</keyword>
<dbReference type="Pfam" id="PF08240">
    <property type="entry name" value="ADH_N"/>
    <property type="match status" value="1"/>
</dbReference>
<comment type="caution">
    <text evidence="8">The sequence shown here is derived from an EMBL/GenBank/DDBJ whole genome shotgun (WGS) entry which is preliminary data.</text>
</comment>
<dbReference type="SUPFAM" id="SSF51735">
    <property type="entry name" value="NAD(P)-binding Rossmann-fold domains"/>
    <property type="match status" value="1"/>
</dbReference>
<dbReference type="OrthoDB" id="256333at2759"/>
<dbReference type="GO" id="GO:0016491">
    <property type="term" value="F:oxidoreductase activity"/>
    <property type="evidence" value="ECO:0007669"/>
    <property type="project" value="UniProtKB-KW"/>
</dbReference>
<dbReference type="InterPro" id="IPR020843">
    <property type="entry name" value="ER"/>
</dbReference>
<evidence type="ECO:0000256" key="1">
    <source>
        <dbReference type="ARBA" id="ARBA00001947"/>
    </source>
</evidence>
<dbReference type="CDD" id="cd08278">
    <property type="entry name" value="benzyl_alcohol_DH"/>
    <property type="match status" value="1"/>
</dbReference>
<dbReference type="Proteomes" id="UP000695562">
    <property type="component" value="Unassembled WGS sequence"/>
</dbReference>
<protein>
    <recommendedName>
        <fullName evidence="7">Enoyl reductase (ER) domain-containing protein</fullName>
    </recommendedName>
</protein>
<gene>
    <name evidence="8" type="ORF">CYY_002321</name>
</gene>
<name>A0A8J4V9Q7_9MYCE</name>
<proteinExistence type="inferred from homology"/>
<comment type="cofactor">
    <cofactor evidence="1 6">
        <name>Zn(2+)</name>
        <dbReference type="ChEBI" id="CHEBI:29105"/>
    </cofactor>
</comment>
<dbReference type="PANTHER" id="PTHR43350">
    <property type="entry name" value="NAD-DEPENDENT ALCOHOL DEHYDROGENASE"/>
    <property type="match status" value="1"/>
</dbReference>
<dbReference type="InterPro" id="IPR002328">
    <property type="entry name" value="ADH_Zn_CS"/>
</dbReference>
<keyword evidence="9" id="KW-1185">Reference proteome</keyword>
<dbReference type="PANTHER" id="PTHR43350:SF2">
    <property type="entry name" value="GROES-LIKE ZINC-BINDING ALCOHOL DEHYDROGENASE FAMILY PROTEIN"/>
    <property type="match status" value="1"/>
</dbReference>
<dbReference type="Gene3D" id="3.40.50.720">
    <property type="entry name" value="NAD(P)-binding Rossmann-like Domain"/>
    <property type="match status" value="1"/>
</dbReference>
<dbReference type="InterPro" id="IPR011032">
    <property type="entry name" value="GroES-like_sf"/>
</dbReference>
<accession>A0A8J4V9Q7</accession>
<evidence type="ECO:0000256" key="3">
    <source>
        <dbReference type="ARBA" id="ARBA00022723"/>
    </source>
</evidence>